<evidence type="ECO:0000256" key="6">
    <source>
        <dbReference type="ARBA" id="ARBA00023136"/>
    </source>
</evidence>
<keyword evidence="3" id="KW-0677">Repeat</keyword>
<feature type="repeat" description="ANK" evidence="7">
    <location>
        <begin position="114"/>
        <end position="146"/>
    </location>
</feature>
<keyword evidence="2 8" id="KW-0812">Transmembrane</keyword>
<dbReference type="GO" id="GO:0005886">
    <property type="term" value="C:plasma membrane"/>
    <property type="evidence" value="ECO:0007669"/>
    <property type="project" value="TreeGrafter"/>
</dbReference>
<evidence type="ECO:0000256" key="7">
    <source>
        <dbReference type="PROSITE-ProRule" id="PRU00023"/>
    </source>
</evidence>
<feature type="domain" description="PGG" evidence="9">
    <location>
        <begin position="419"/>
        <end position="529"/>
    </location>
</feature>
<evidence type="ECO:0000259" key="9">
    <source>
        <dbReference type="Pfam" id="PF13962"/>
    </source>
</evidence>
<dbReference type="InterPro" id="IPR036770">
    <property type="entry name" value="Ankyrin_rpt-contain_sf"/>
</dbReference>
<dbReference type="EMBL" id="CP093343">
    <property type="protein sequence ID" value="WOG81472.1"/>
    <property type="molecule type" value="Genomic_DNA"/>
</dbReference>
<feature type="transmembrane region" description="Helical" evidence="8">
    <location>
        <begin position="537"/>
        <end position="560"/>
    </location>
</feature>
<organism evidence="10 11">
    <name type="scientific">Daucus carota subsp. sativus</name>
    <name type="common">Carrot</name>
    <dbReference type="NCBI Taxonomy" id="79200"/>
    <lineage>
        <taxon>Eukaryota</taxon>
        <taxon>Viridiplantae</taxon>
        <taxon>Streptophyta</taxon>
        <taxon>Embryophyta</taxon>
        <taxon>Tracheophyta</taxon>
        <taxon>Spermatophyta</taxon>
        <taxon>Magnoliopsida</taxon>
        <taxon>eudicotyledons</taxon>
        <taxon>Gunneridae</taxon>
        <taxon>Pentapetalae</taxon>
        <taxon>asterids</taxon>
        <taxon>campanulids</taxon>
        <taxon>Apiales</taxon>
        <taxon>Apiaceae</taxon>
        <taxon>Apioideae</taxon>
        <taxon>Scandiceae</taxon>
        <taxon>Daucinae</taxon>
        <taxon>Daucus</taxon>
        <taxon>Daucus sect. Daucus</taxon>
    </lineage>
</organism>
<dbReference type="PROSITE" id="PS50088">
    <property type="entry name" value="ANK_REPEAT"/>
    <property type="match status" value="2"/>
</dbReference>
<keyword evidence="6 8" id="KW-0472">Membrane</keyword>
<dbReference type="Pfam" id="PF00023">
    <property type="entry name" value="Ank"/>
    <property type="match status" value="1"/>
</dbReference>
<evidence type="ECO:0000256" key="2">
    <source>
        <dbReference type="ARBA" id="ARBA00022692"/>
    </source>
</evidence>
<dbReference type="Pfam" id="PF13962">
    <property type="entry name" value="PGG"/>
    <property type="match status" value="1"/>
</dbReference>
<dbReference type="AlphaFoldDB" id="A0AAF0W0Z2"/>
<evidence type="ECO:0000313" key="11">
    <source>
        <dbReference type="Proteomes" id="UP000077755"/>
    </source>
</evidence>
<evidence type="ECO:0000313" key="10">
    <source>
        <dbReference type="EMBL" id="WOG81472.1"/>
    </source>
</evidence>
<dbReference type="Gene3D" id="1.25.40.20">
    <property type="entry name" value="Ankyrin repeat-containing domain"/>
    <property type="match status" value="3"/>
</dbReference>
<dbReference type="PANTHER" id="PTHR24186:SF50">
    <property type="entry name" value="ANKYRIN REPEAT-CONTAINING PROTEIN ITN1-LIKE ISOFORM X1"/>
    <property type="match status" value="1"/>
</dbReference>
<keyword evidence="4 8" id="KW-1133">Transmembrane helix</keyword>
<evidence type="ECO:0000256" key="8">
    <source>
        <dbReference type="SAM" id="Phobius"/>
    </source>
</evidence>
<keyword evidence="5 7" id="KW-0040">ANK repeat</keyword>
<gene>
    <name evidence="10" type="ORF">DCAR_0100619</name>
</gene>
<feature type="transmembrane region" description="Helical" evidence="8">
    <location>
        <begin position="428"/>
        <end position="447"/>
    </location>
</feature>
<reference evidence="10" key="1">
    <citation type="journal article" date="2016" name="Nat. Genet.">
        <title>A high-quality carrot genome assembly provides new insights into carotenoid accumulation and asterid genome evolution.</title>
        <authorList>
            <person name="Iorizzo M."/>
            <person name="Ellison S."/>
            <person name="Senalik D."/>
            <person name="Zeng P."/>
            <person name="Satapoomin P."/>
            <person name="Huang J."/>
            <person name="Bowman M."/>
            <person name="Iovene M."/>
            <person name="Sanseverino W."/>
            <person name="Cavagnaro P."/>
            <person name="Yildiz M."/>
            <person name="Macko-Podgorni A."/>
            <person name="Moranska E."/>
            <person name="Grzebelus E."/>
            <person name="Grzebelus D."/>
            <person name="Ashrafi H."/>
            <person name="Zheng Z."/>
            <person name="Cheng S."/>
            <person name="Spooner D."/>
            <person name="Van Deynze A."/>
            <person name="Simon P."/>
        </authorList>
    </citation>
    <scope>NUCLEOTIDE SEQUENCE</scope>
    <source>
        <tissue evidence="10">Leaf</tissue>
    </source>
</reference>
<dbReference type="Proteomes" id="UP000077755">
    <property type="component" value="Chromosome 1"/>
</dbReference>
<evidence type="ECO:0000256" key="4">
    <source>
        <dbReference type="ARBA" id="ARBA00022989"/>
    </source>
</evidence>
<evidence type="ECO:0000256" key="5">
    <source>
        <dbReference type="ARBA" id="ARBA00023043"/>
    </source>
</evidence>
<dbReference type="SMART" id="SM00248">
    <property type="entry name" value="ANK"/>
    <property type="match status" value="8"/>
</dbReference>
<feature type="transmembrane region" description="Helical" evidence="8">
    <location>
        <begin position="467"/>
        <end position="491"/>
    </location>
</feature>
<evidence type="ECO:0000256" key="3">
    <source>
        <dbReference type="ARBA" id="ARBA00022737"/>
    </source>
</evidence>
<dbReference type="PANTHER" id="PTHR24186">
    <property type="entry name" value="PROTEIN PHOSPHATASE 1 REGULATORY SUBUNIT"/>
    <property type="match status" value="1"/>
</dbReference>
<feature type="repeat" description="ANK" evidence="7">
    <location>
        <begin position="67"/>
        <end position="89"/>
    </location>
</feature>
<dbReference type="PROSITE" id="PS50297">
    <property type="entry name" value="ANK_REP_REGION"/>
    <property type="match status" value="1"/>
</dbReference>
<reference evidence="10" key="2">
    <citation type="submission" date="2022-03" db="EMBL/GenBank/DDBJ databases">
        <title>Draft title - Genomic analysis of global carrot germplasm unveils the trajectory of domestication and the origin of high carotenoid orange carrot.</title>
        <authorList>
            <person name="Iorizzo M."/>
            <person name="Ellison S."/>
            <person name="Senalik D."/>
            <person name="Macko-Podgorni A."/>
            <person name="Grzebelus D."/>
            <person name="Bostan H."/>
            <person name="Rolling W."/>
            <person name="Curaba J."/>
            <person name="Simon P."/>
        </authorList>
    </citation>
    <scope>NUCLEOTIDE SEQUENCE</scope>
    <source>
        <tissue evidence="10">Leaf</tissue>
    </source>
</reference>
<protein>
    <recommendedName>
        <fullName evidence="9">PGG domain-containing protein</fullName>
    </recommendedName>
</protein>
<comment type="subcellular location">
    <subcellularLocation>
        <location evidence="1">Membrane</location>
        <topology evidence="1">Multi-pass membrane protein</topology>
    </subcellularLocation>
</comment>
<dbReference type="InterPro" id="IPR002110">
    <property type="entry name" value="Ankyrin_rpt"/>
</dbReference>
<name>A0AAF0W0Z2_DAUCS</name>
<sequence>MHPELYRAVCDNNLVAFKEHDWITVRDQLTPANNTVLHLACQTGSLACLNEILSRADESLVLQVNSRGDTALHLAARNGHYDAVTALISTVKSWVQNTSPTLLQNLIRAANHLELETALHAAVRYNHKDVVELLVKEDPSYSYPQNKHNETPLYLAAFRCLTDVIKVILNNCESLTYEGPDGRTALHASLMNAEGYECSILLGEKNKDLIKSADNNGWTALHYGANNNNFVSVIYLLKADQSVAYLTDKHKRTALHIAAYKGSVSVINALVFTVPDILETVDENGQNFLHIAVKQRQKSVLKFFFSSEEVSRLRIDFLNQKDKEGNTPLHLIAKFECYVPELDGRHDWIWKADWDAVDNTNWTPADVLQGKKNGTLIDEEALIGATLDKTYNRYLLTEWIKDKAMGGEDESGDVGSEKFNKEMVNTHMIVAALITTIALTAGFAMPGGFDGNQGPNQGSPLLIHKTAFKTFMVTDAMALLFSLSSLFLYFLTSLYQRISVVESLLIVAIAFNIVSVAAMMLAFIAGTSAVLSHSSGLTLTVCIISSLFLLLFCSVCFVYFRKLVYVLKIGLRAL</sequence>
<proteinExistence type="predicted"/>
<dbReference type="Pfam" id="PF12796">
    <property type="entry name" value="Ank_2"/>
    <property type="match status" value="3"/>
</dbReference>
<keyword evidence="11" id="KW-1185">Reference proteome</keyword>
<feature type="transmembrane region" description="Helical" evidence="8">
    <location>
        <begin position="503"/>
        <end position="525"/>
    </location>
</feature>
<dbReference type="SUPFAM" id="SSF48403">
    <property type="entry name" value="Ankyrin repeat"/>
    <property type="match status" value="1"/>
</dbReference>
<dbReference type="InterPro" id="IPR026961">
    <property type="entry name" value="PGG_dom"/>
</dbReference>
<evidence type="ECO:0000256" key="1">
    <source>
        <dbReference type="ARBA" id="ARBA00004141"/>
    </source>
</evidence>
<accession>A0AAF0W0Z2</accession>